<dbReference type="EMBL" id="CP069127">
    <property type="protein sequence ID" value="QRG66328.1"/>
    <property type="molecule type" value="Genomic_DNA"/>
</dbReference>
<organism evidence="1 2">
    <name type="scientific">Brevibacillus choshinensis</name>
    <dbReference type="NCBI Taxonomy" id="54911"/>
    <lineage>
        <taxon>Bacteria</taxon>
        <taxon>Bacillati</taxon>
        <taxon>Bacillota</taxon>
        <taxon>Bacilli</taxon>
        <taxon>Bacillales</taxon>
        <taxon>Paenibacillaceae</taxon>
        <taxon>Brevibacillus</taxon>
    </lineage>
</organism>
<dbReference type="RefSeq" id="WP_203353394.1">
    <property type="nucleotide sequence ID" value="NZ_CP069127.1"/>
</dbReference>
<evidence type="ECO:0000313" key="2">
    <source>
        <dbReference type="Proteomes" id="UP000596248"/>
    </source>
</evidence>
<protein>
    <submittedName>
        <fullName evidence="1">Uncharacterized protein</fullName>
    </submittedName>
</protein>
<accession>A0ABX7FJD7</accession>
<sequence length="65" mass="7012">MDFQEKLRSLLGETIEVVTGLQVETGVLIRVGESTATILAADAPGYGSGQPTTFQLDRITYVRVV</sequence>
<dbReference type="Proteomes" id="UP000596248">
    <property type="component" value="Chromosome"/>
</dbReference>
<reference evidence="1 2" key="1">
    <citation type="submission" date="2021-01" db="EMBL/GenBank/DDBJ databases">
        <title>Identification of strong promoters based on the transcriptome of Brevibacillus choshinensis.</title>
        <authorList>
            <person name="Yao D."/>
            <person name="Zhang K."/>
            <person name="Wu J."/>
        </authorList>
    </citation>
    <scope>NUCLEOTIDE SEQUENCE [LARGE SCALE GENOMIC DNA]</scope>
    <source>
        <strain evidence="1 2">HPD31-SP3</strain>
    </source>
</reference>
<evidence type="ECO:0000313" key="1">
    <source>
        <dbReference type="EMBL" id="QRG66328.1"/>
    </source>
</evidence>
<name>A0ABX7FJD7_BRECH</name>
<keyword evidence="2" id="KW-1185">Reference proteome</keyword>
<gene>
    <name evidence="1" type="ORF">JNE38_22705</name>
</gene>
<proteinExistence type="predicted"/>